<dbReference type="PROSITE" id="PS00237">
    <property type="entry name" value="G_PROTEIN_RECEP_F1_1"/>
    <property type="match status" value="1"/>
</dbReference>
<dbReference type="SUPFAM" id="SSF81321">
    <property type="entry name" value="Family A G protein-coupled receptor-like"/>
    <property type="match status" value="1"/>
</dbReference>
<dbReference type="PROSITE" id="PS50262">
    <property type="entry name" value="G_PROTEIN_RECEP_F1_2"/>
    <property type="match status" value="1"/>
</dbReference>
<feature type="transmembrane region" description="Helical" evidence="11">
    <location>
        <begin position="113"/>
        <end position="136"/>
    </location>
</feature>
<dbReference type="GO" id="GO:0005886">
    <property type="term" value="C:plasma membrane"/>
    <property type="evidence" value="ECO:0007669"/>
    <property type="project" value="UniProtKB-SubCell"/>
</dbReference>
<organism evidence="13 14">
    <name type="scientific">Knipowitschia caucasica</name>
    <name type="common">Caucasian dwarf goby</name>
    <name type="synonym">Pomatoschistus caucasicus</name>
    <dbReference type="NCBI Taxonomy" id="637954"/>
    <lineage>
        <taxon>Eukaryota</taxon>
        <taxon>Metazoa</taxon>
        <taxon>Chordata</taxon>
        <taxon>Craniata</taxon>
        <taxon>Vertebrata</taxon>
        <taxon>Euteleostomi</taxon>
        <taxon>Actinopterygii</taxon>
        <taxon>Neopterygii</taxon>
        <taxon>Teleostei</taxon>
        <taxon>Neoteleostei</taxon>
        <taxon>Acanthomorphata</taxon>
        <taxon>Gobiaria</taxon>
        <taxon>Gobiiformes</taxon>
        <taxon>Gobioidei</taxon>
        <taxon>Gobiidae</taxon>
        <taxon>Gobiinae</taxon>
        <taxon>Knipowitschia</taxon>
    </lineage>
</organism>
<evidence type="ECO:0000256" key="7">
    <source>
        <dbReference type="ARBA" id="ARBA00023170"/>
    </source>
</evidence>
<dbReference type="PANTHER" id="PTHR24249">
    <property type="entry name" value="HISTAMINE RECEPTOR-RELATED G-PROTEIN COUPLED RECEPTOR"/>
    <property type="match status" value="1"/>
</dbReference>
<evidence type="ECO:0000256" key="3">
    <source>
        <dbReference type="ARBA" id="ARBA00022692"/>
    </source>
</evidence>
<keyword evidence="5 9" id="KW-0297">G-protein coupled receptor</keyword>
<dbReference type="InterPro" id="IPR050569">
    <property type="entry name" value="TAAR"/>
</dbReference>
<dbReference type="Pfam" id="PF00001">
    <property type="entry name" value="7tm_1"/>
    <property type="match status" value="1"/>
</dbReference>
<evidence type="ECO:0000313" key="13">
    <source>
        <dbReference type="EMBL" id="CAL1581602.1"/>
    </source>
</evidence>
<dbReference type="Gene3D" id="1.20.1070.10">
    <property type="entry name" value="Rhodopsin 7-helix transmembrane proteins"/>
    <property type="match status" value="1"/>
</dbReference>
<evidence type="ECO:0000256" key="9">
    <source>
        <dbReference type="RuleBase" id="RU000688"/>
    </source>
</evidence>
<comment type="similarity">
    <text evidence="9">Belongs to the G-protein coupled receptor 1 family.</text>
</comment>
<evidence type="ECO:0000256" key="1">
    <source>
        <dbReference type="ARBA" id="ARBA00004651"/>
    </source>
</evidence>
<keyword evidence="14" id="KW-1185">Reference proteome</keyword>
<reference evidence="13 14" key="1">
    <citation type="submission" date="2024-04" db="EMBL/GenBank/DDBJ databases">
        <authorList>
            <person name="Waldvogel A.-M."/>
            <person name="Schoenle A."/>
        </authorList>
    </citation>
    <scope>NUCLEOTIDE SEQUENCE [LARGE SCALE GENOMIC DNA]</scope>
</reference>
<dbReference type="PRINTS" id="PR00237">
    <property type="entry name" value="GPCRRHODOPSN"/>
</dbReference>
<evidence type="ECO:0000256" key="6">
    <source>
        <dbReference type="ARBA" id="ARBA00023136"/>
    </source>
</evidence>
<gene>
    <name evidence="13" type="ORF">KC01_LOCUS12350</name>
</gene>
<dbReference type="InterPro" id="IPR000276">
    <property type="entry name" value="GPCR_Rhodpsn"/>
</dbReference>
<feature type="region of interest" description="Disordered" evidence="10">
    <location>
        <begin position="146"/>
        <end position="186"/>
    </location>
</feature>
<evidence type="ECO:0000313" key="14">
    <source>
        <dbReference type="Proteomes" id="UP001497482"/>
    </source>
</evidence>
<keyword evidence="7 9" id="KW-0675">Receptor</keyword>
<evidence type="ECO:0000256" key="2">
    <source>
        <dbReference type="ARBA" id="ARBA00022475"/>
    </source>
</evidence>
<evidence type="ECO:0000256" key="5">
    <source>
        <dbReference type="ARBA" id="ARBA00023040"/>
    </source>
</evidence>
<comment type="subcellular location">
    <subcellularLocation>
        <location evidence="1">Cell membrane</location>
        <topology evidence="1">Multi-pass membrane protein</topology>
    </subcellularLocation>
</comment>
<dbReference type="Proteomes" id="UP001497482">
    <property type="component" value="Chromosome 15"/>
</dbReference>
<proteinExistence type="inferred from homology"/>
<feature type="domain" description="G-protein coupled receptors family 1 profile" evidence="12">
    <location>
        <begin position="12"/>
        <end position="186"/>
    </location>
</feature>
<keyword evidence="3 9" id="KW-0812">Transmembrane</keyword>
<keyword evidence="8 9" id="KW-0807">Transducer</keyword>
<keyword evidence="4 11" id="KW-1133">Transmembrane helix</keyword>
<keyword evidence="6 11" id="KW-0472">Membrane</keyword>
<protein>
    <recommendedName>
        <fullName evidence="12">G-protein coupled receptors family 1 profile domain-containing protein</fullName>
    </recommendedName>
</protein>
<evidence type="ECO:0000256" key="4">
    <source>
        <dbReference type="ARBA" id="ARBA00022989"/>
    </source>
</evidence>
<sequence>MPGELLRESSCWMMGELMCALYLYVAYVSVSASVIDMVLISVDRYMAICDPLHYSGRVTMQRVSVGVAGAWAFSLLYCALILRDNLLHPEQTHTCLGECLLVFDFVSAAVDMFVGFILPVGAILIINLIVLVVALAQTRAMHTQVNHSSQRVPKKSQLKAARSPGGAGGHLPGVFHSVPMLQPRGG</sequence>
<evidence type="ECO:0000256" key="8">
    <source>
        <dbReference type="ARBA" id="ARBA00023224"/>
    </source>
</evidence>
<dbReference type="GO" id="GO:0001594">
    <property type="term" value="F:trace-amine receptor activity"/>
    <property type="evidence" value="ECO:0007669"/>
    <property type="project" value="TreeGrafter"/>
</dbReference>
<feature type="transmembrane region" description="Helical" evidence="11">
    <location>
        <begin position="63"/>
        <end position="82"/>
    </location>
</feature>
<dbReference type="InterPro" id="IPR017452">
    <property type="entry name" value="GPCR_Rhodpsn_7TM"/>
</dbReference>
<dbReference type="AlphaFoldDB" id="A0AAV2K090"/>
<keyword evidence="2" id="KW-1003">Cell membrane</keyword>
<dbReference type="EMBL" id="OZ035837">
    <property type="protein sequence ID" value="CAL1581602.1"/>
    <property type="molecule type" value="Genomic_DNA"/>
</dbReference>
<name>A0AAV2K090_KNICA</name>
<evidence type="ECO:0000256" key="11">
    <source>
        <dbReference type="SAM" id="Phobius"/>
    </source>
</evidence>
<feature type="transmembrane region" description="Helical" evidence="11">
    <location>
        <begin position="20"/>
        <end position="42"/>
    </location>
</feature>
<evidence type="ECO:0000256" key="10">
    <source>
        <dbReference type="SAM" id="MobiDB-lite"/>
    </source>
</evidence>
<dbReference type="PANTHER" id="PTHR24249:SF381">
    <property type="entry name" value="TRACE AMINE ASSOCIATED RECEPTOR 19P-RELATED"/>
    <property type="match status" value="1"/>
</dbReference>
<accession>A0AAV2K090</accession>
<evidence type="ECO:0000259" key="12">
    <source>
        <dbReference type="PROSITE" id="PS50262"/>
    </source>
</evidence>